<reference evidence="1 2" key="1">
    <citation type="journal article" date="2020" name="Cell">
        <title>Large-Scale Comparative Analyses of Tick Genomes Elucidate Their Genetic Diversity and Vector Capacities.</title>
        <authorList>
            <consortium name="Tick Genome and Microbiome Consortium (TIGMIC)"/>
            <person name="Jia N."/>
            <person name="Wang J."/>
            <person name="Shi W."/>
            <person name="Du L."/>
            <person name="Sun Y."/>
            <person name="Zhan W."/>
            <person name="Jiang J.F."/>
            <person name="Wang Q."/>
            <person name="Zhang B."/>
            <person name="Ji P."/>
            <person name="Bell-Sakyi L."/>
            <person name="Cui X.M."/>
            <person name="Yuan T.T."/>
            <person name="Jiang B.G."/>
            <person name="Yang W.F."/>
            <person name="Lam T.T."/>
            <person name="Chang Q.C."/>
            <person name="Ding S.J."/>
            <person name="Wang X.J."/>
            <person name="Zhu J.G."/>
            <person name="Ruan X.D."/>
            <person name="Zhao L."/>
            <person name="Wei J.T."/>
            <person name="Ye R.Z."/>
            <person name="Que T.C."/>
            <person name="Du C.H."/>
            <person name="Zhou Y.H."/>
            <person name="Cheng J.X."/>
            <person name="Dai P.F."/>
            <person name="Guo W.B."/>
            <person name="Han X.H."/>
            <person name="Huang E.J."/>
            <person name="Li L.F."/>
            <person name="Wei W."/>
            <person name="Gao Y.C."/>
            <person name="Liu J.Z."/>
            <person name="Shao H.Z."/>
            <person name="Wang X."/>
            <person name="Wang C.C."/>
            <person name="Yang T.C."/>
            <person name="Huo Q.B."/>
            <person name="Li W."/>
            <person name="Chen H.Y."/>
            <person name="Chen S.E."/>
            <person name="Zhou L.G."/>
            <person name="Ni X.B."/>
            <person name="Tian J.H."/>
            <person name="Sheng Y."/>
            <person name="Liu T."/>
            <person name="Pan Y.S."/>
            <person name="Xia L.Y."/>
            <person name="Li J."/>
            <person name="Zhao F."/>
            <person name="Cao W.C."/>
        </authorList>
    </citation>
    <scope>NUCLEOTIDE SEQUENCE [LARGE SCALE GENOMIC DNA]</scope>
    <source>
        <strain evidence="1">Iper-2018</strain>
    </source>
</reference>
<dbReference type="EMBL" id="JABSTQ010001767">
    <property type="protein sequence ID" value="KAG0444611.1"/>
    <property type="molecule type" value="Genomic_DNA"/>
</dbReference>
<proteinExistence type="predicted"/>
<evidence type="ECO:0000313" key="2">
    <source>
        <dbReference type="Proteomes" id="UP000805193"/>
    </source>
</evidence>
<protein>
    <submittedName>
        <fullName evidence="1">Uncharacterized protein</fullName>
    </submittedName>
</protein>
<dbReference type="Proteomes" id="UP000805193">
    <property type="component" value="Unassembled WGS sequence"/>
</dbReference>
<accession>A0AC60QY41</accession>
<gene>
    <name evidence="1" type="ORF">HPB47_013597</name>
</gene>
<keyword evidence="2" id="KW-1185">Reference proteome</keyword>
<name>A0AC60QY41_IXOPE</name>
<evidence type="ECO:0000313" key="1">
    <source>
        <dbReference type="EMBL" id="KAG0444611.1"/>
    </source>
</evidence>
<organism evidence="1 2">
    <name type="scientific">Ixodes persulcatus</name>
    <name type="common">Taiga tick</name>
    <dbReference type="NCBI Taxonomy" id="34615"/>
    <lineage>
        <taxon>Eukaryota</taxon>
        <taxon>Metazoa</taxon>
        <taxon>Ecdysozoa</taxon>
        <taxon>Arthropoda</taxon>
        <taxon>Chelicerata</taxon>
        <taxon>Arachnida</taxon>
        <taxon>Acari</taxon>
        <taxon>Parasitiformes</taxon>
        <taxon>Ixodida</taxon>
        <taxon>Ixodoidea</taxon>
        <taxon>Ixodidae</taxon>
        <taxon>Ixodinae</taxon>
        <taxon>Ixodes</taxon>
    </lineage>
</organism>
<sequence length="100" mass="10249">MAAQTGGKKNMAPKKKSRHLGLTGDQSRRETSNTAKPAPPNGGAGKQPSTESPPHNGLEKRAAETRGKTGSWVDAVDAVKNGNRVSGSGRAASSSPRSGE</sequence>
<comment type="caution">
    <text evidence="1">The sequence shown here is derived from an EMBL/GenBank/DDBJ whole genome shotgun (WGS) entry which is preliminary data.</text>
</comment>